<evidence type="ECO:0000256" key="3">
    <source>
        <dbReference type="ARBA" id="ARBA00022833"/>
    </source>
</evidence>
<dbReference type="InterPro" id="IPR016694">
    <property type="entry name" value="UCP017292"/>
</dbReference>
<dbReference type="Proteomes" id="UP000014244">
    <property type="component" value="Unassembled WGS sequence"/>
</dbReference>
<dbReference type="AlphaFoldDB" id="A0A829HAM1"/>
<dbReference type="PANTHER" id="PTHR28082:SF1">
    <property type="entry name" value="HELPER OF TIM PROTEIN 13"/>
    <property type="match status" value="1"/>
</dbReference>
<dbReference type="PROSITE" id="PS51266">
    <property type="entry name" value="ZF_CHY"/>
    <property type="match status" value="1"/>
</dbReference>
<gene>
    <name evidence="5" type="ORF">Lpp41_00860</name>
</gene>
<proteinExistence type="predicted"/>
<dbReference type="GO" id="GO:0045041">
    <property type="term" value="P:protein import into mitochondrial intermembrane space"/>
    <property type="evidence" value="ECO:0007669"/>
    <property type="project" value="TreeGrafter"/>
</dbReference>
<keyword evidence="1" id="KW-0479">Metal-binding</keyword>
<dbReference type="GO" id="GO:0008270">
    <property type="term" value="F:zinc ion binding"/>
    <property type="evidence" value="ECO:0007669"/>
    <property type="project" value="UniProtKB-KW"/>
</dbReference>
<evidence type="ECO:0000256" key="1">
    <source>
        <dbReference type="ARBA" id="ARBA00022723"/>
    </source>
</evidence>
<evidence type="ECO:0000256" key="2">
    <source>
        <dbReference type="ARBA" id="ARBA00022771"/>
    </source>
</evidence>
<name>A0A829HAM1_LACPA</name>
<dbReference type="InterPro" id="IPR008913">
    <property type="entry name" value="Znf_CHY"/>
</dbReference>
<accession>A0A829HAM1</accession>
<dbReference type="Pfam" id="PF05495">
    <property type="entry name" value="zf-CHY"/>
    <property type="match status" value="1"/>
</dbReference>
<dbReference type="EMBL" id="ANKE01000052">
    <property type="protein sequence ID" value="EPC76061.1"/>
    <property type="molecule type" value="Genomic_DNA"/>
</dbReference>
<keyword evidence="3" id="KW-0862">Zinc</keyword>
<sequence length="107" mass="12291">MPKINGLHVDSAGRCQHYHTEVDIVVLKCAKCQRYYACYQCHDELAGHHFAPVDIDDPTPVLCGVCRNTLTYQQYRLGHCPYCGHAFNPKCQLHHDLFSIIMNLFNQ</sequence>
<evidence type="ECO:0000259" key="4">
    <source>
        <dbReference type="PROSITE" id="PS51266"/>
    </source>
</evidence>
<dbReference type="PIRSF" id="PIRSF017292">
    <property type="entry name" value="UCP017292_Znf_CHY"/>
    <property type="match status" value="1"/>
</dbReference>
<dbReference type="PANTHER" id="PTHR28082">
    <property type="entry name" value="ZINC FINGER PROTEIN"/>
    <property type="match status" value="1"/>
</dbReference>
<organism evidence="5 6">
    <name type="scientific">Lacticaseibacillus paracasei subsp. paracasei Lpp41</name>
    <dbReference type="NCBI Taxonomy" id="1256208"/>
    <lineage>
        <taxon>Bacteria</taxon>
        <taxon>Bacillati</taxon>
        <taxon>Bacillota</taxon>
        <taxon>Bacilli</taxon>
        <taxon>Lactobacillales</taxon>
        <taxon>Lactobacillaceae</taxon>
        <taxon>Lacticaseibacillus</taxon>
    </lineage>
</organism>
<keyword evidence="2" id="KW-0863">Zinc-finger</keyword>
<feature type="domain" description="CHY-type" evidence="4">
    <location>
        <begin position="8"/>
        <end position="85"/>
    </location>
</feature>
<dbReference type="InterPro" id="IPR052604">
    <property type="entry name" value="Mito_Tim_assembly_helper"/>
</dbReference>
<protein>
    <recommendedName>
        <fullName evidence="4">CHY-type domain-containing protein</fullName>
    </recommendedName>
</protein>
<evidence type="ECO:0000313" key="6">
    <source>
        <dbReference type="Proteomes" id="UP000014244"/>
    </source>
</evidence>
<dbReference type="SUPFAM" id="SSF161219">
    <property type="entry name" value="CHY zinc finger-like"/>
    <property type="match status" value="1"/>
</dbReference>
<evidence type="ECO:0000313" key="5">
    <source>
        <dbReference type="EMBL" id="EPC76061.1"/>
    </source>
</evidence>
<comment type="caution">
    <text evidence="5">The sequence shown here is derived from an EMBL/GenBank/DDBJ whole genome shotgun (WGS) entry which is preliminary data.</text>
</comment>
<reference evidence="5 6" key="1">
    <citation type="journal article" date="2013" name="PLoS ONE">
        <title>Lactobacillus paracasei comparative genomics: towards species pan-genome definition and exploitation of diversity.</title>
        <authorList>
            <person name="Smokvina T."/>
            <person name="Wels M."/>
            <person name="Polka J."/>
            <person name="Chervaux C."/>
            <person name="Brisse S."/>
            <person name="Boekhorst J."/>
            <person name="van Hylckama Vlieg J.E."/>
            <person name="Siezen R.J."/>
        </authorList>
    </citation>
    <scope>NUCLEOTIDE SEQUENCE [LARGE SCALE GENOMIC DNA]</scope>
    <source>
        <strain evidence="5 6">Lpp41</strain>
    </source>
</reference>
<dbReference type="InterPro" id="IPR037274">
    <property type="entry name" value="Znf_CHY_sf"/>
</dbReference>